<reference evidence="2" key="1">
    <citation type="journal article" date="2020" name="G3 (Bethesda)">
        <title>High-Quality Assemblies for Three Invasive Social Wasps from the &lt;i&gt;Vespula&lt;/i&gt; Genus.</title>
        <authorList>
            <person name="Harrop T.W.R."/>
            <person name="Guhlin J."/>
            <person name="McLaughlin G.M."/>
            <person name="Permina E."/>
            <person name="Stockwell P."/>
            <person name="Gilligan J."/>
            <person name="Le Lec M.F."/>
            <person name="Gruber M.A.M."/>
            <person name="Quinn O."/>
            <person name="Lovegrove M."/>
            <person name="Duncan E.J."/>
            <person name="Remnant E.J."/>
            <person name="Van Eeckhoven J."/>
            <person name="Graham B."/>
            <person name="Knapp R.A."/>
            <person name="Langford K.W."/>
            <person name="Kronenberg Z."/>
            <person name="Press M.O."/>
            <person name="Eacker S.M."/>
            <person name="Wilson-Rankin E.E."/>
            <person name="Purcell J."/>
            <person name="Lester P.J."/>
            <person name="Dearden P.K."/>
        </authorList>
    </citation>
    <scope>NUCLEOTIDE SEQUENCE</scope>
    <source>
        <strain evidence="2">Volc-1</strain>
    </source>
</reference>
<accession>A0A834PC77</accession>
<keyword evidence="3" id="KW-1185">Reference proteome</keyword>
<proteinExistence type="predicted"/>
<comment type="caution">
    <text evidence="2">The sequence shown here is derived from an EMBL/GenBank/DDBJ whole genome shotgun (WGS) entry which is preliminary data.</text>
</comment>
<evidence type="ECO:0000313" key="2">
    <source>
        <dbReference type="EMBL" id="KAF7435273.1"/>
    </source>
</evidence>
<feature type="compositionally biased region" description="Acidic residues" evidence="1">
    <location>
        <begin position="69"/>
        <end position="90"/>
    </location>
</feature>
<evidence type="ECO:0000256" key="1">
    <source>
        <dbReference type="SAM" id="MobiDB-lite"/>
    </source>
</evidence>
<name>A0A834PC77_VESPE</name>
<evidence type="ECO:0000313" key="3">
    <source>
        <dbReference type="Proteomes" id="UP000600918"/>
    </source>
</evidence>
<dbReference type="AlphaFoldDB" id="A0A834PC77"/>
<organism evidence="2 3">
    <name type="scientific">Vespula pensylvanica</name>
    <name type="common">Western yellow jacket</name>
    <name type="synonym">Wasp</name>
    <dbReference type="NCBI Taxonomy" id="30213"/>
    <lineage>
        <taxon>Eukaryota</taxon>
        <taxon>Metazoa</taxon>
        <taxon>Ecdysozoa</taxon>
        <taxon>Arthropoda</taxon>
        <taxon>Hexapoda</taxon>
        <taxon>Insecta</taxon>
        <taxon>Pterygota</taxon>
        <taxon>Neoptera</taxon>
        <taxon>Endopterygota</taxon>
        <taxon>Hymenoptera</taxon>
        <taxon>Apocrita</taxon>
        <taxon>Aculeata</taxon>
        <taxon>Vespoidea</taxon>
        <taxon>Vespidae</taxon>
        <taxon>Vespinae</taxon>
        <taxon>Vespula</taxon>
    </lineage>
</organism>
<dbReference type="Proteomes" id="UP000600918">
    <property type="component" value="Unassembled WGS sequence"/>
</dbReference>
<feature type="region of interest" description="Disordered" evidence="1">
    <location>
        <begin position="57"/>
        <end position="90"/>
    </location>
</feature>
<gene>
    <name evidence="2" type="ORF">H0235_003464</name>
</gene>
<dbReference type="EMBL" id="JACSDY010000002">
    <property type="protein sequence ID" value="KAF7435273.1"/>
    <property type="molecule type" value="Genomic_DNA"/>
</dbReference>
<protein>
    <submittedName>
        <fullName evidence="2">Uncharacterized protein</fullName>
    </submittedName>
</protein>
<sequence>MRRPGCIIHRSSRWRHHVPAKAFSRLDEVGLRLLTETSLDSLYGTVKAVVSVSSFLSPVQANATKDHDDENEDEDEDEEDEEDEEENEEE</sequence>